<organism evidence="3 4">
    <name type="scientific">Tegillarca granosa</name>
    <name type="common">Malaysian cockle</name>
    <name type="synonym">Anadara granosa</name>
    <dbReference type="NCBI Taxonomy" id="220873"/>
    <lineage>
        <taxon>Eukaryota</taxon>
        <taxon>Metazoa</taxon>
        <taxon>Spiralia</taxon>
        <taxon>Lophotrochozoa</taxon>
        <taxon>Mollusca</taxon>
        <taxon>Bivalvia</taxon>
        <taxon>Autobranchia</taxon>
        <taxon>Pteriomorphia</taxon>
        <taxon>Arcoida</taxon>
        <taxon>Arcoidea</taxon>
        <taxon>Arcidae</taxon>
        <taxon>Tegillarca</taxon>
    </lineage>
</organism>
<dbReference type="CDD" id="cd00057">
    <property type="entry name" value="FA58C"/>
    <property type="match status" value="1"/>
</dbReference>
<dbReference type="InterPro" id="IPR000421">
    <property type="entry name" value="FA58C"/>
</dbReference>
<dbReference type="PANTHER" id="PTHR24543:SF325">
    <property type="entry name" value="F5_8 TYPE C DOMAIN-CONTAINING PROTEIN"/>
    <property type="match status" value="1"/>
</dbReference>
<name>A0ABQ9FVP4_TEGGR</name>
<feature type="domain" description="F5/8 type C" evidence="2">
    <location>
        <begin position="1"/>
        <end position="83"/>
    </location>
</feature>
<reference evidence="3 4" key="1">
    <citation type="submission" date="2022-12" db="EMBL/GenBank/DDBJ databases">
        <title>Chromosome-level genome of Tegillarca granosa.</title>
        <authorList>
            <person name="Kim J."/>
        </authorList>
    </citation>
    <scope>NUCLEOTIDE SEQUENCE [LARGE SCALE GENOMIC DNA]</scope>
    <source>
        <strain evidence="3">Teg-2019</strain>
        <tissue evidence="3">Adductor muscle</tissue>
    </source>
</reference>
<dbReference type="SUPFAM" id="SSF49785">
    <property type="entry name" value="Galactose-binding domain-like"/>
    <property type="match status" value="2"/>
</dbReference>
<comment type="caution">
    <text evidence="3">The sequence shown here is derived from an EMBL/GenBank/DDBJ whole genome shotgun (WGS) entry which is preliminary data.</text>
</comment>
<protein>
    <recommendedName>
        <fullName evidence="2">F5/8 type C domain-containing protein</fullName>
    </recommendedName>
</protein>
<evidence type="ECO:0000259" key="2">
    <source>
        <dbReference type="PROSITE" id="PS50022"/>
    </source>
</evidence>
<evidence type="ECO:0000256" key="1">
    <source>
        <dbReference type="SAM" id="MobiDB-lite"/>
    </source>
</evidence>
<keyword evidence="4" id="KW-1185">Reference proteome</keyword>
<dbReference type="Gene3D" id="2.60.120.260">
    <property type="entry name" value="Galactose-binding domain-like"/>
    <property type="match status" value="2"/>
</dbReference>
<evidence type="ECO:0000313" key="4">
    <source>
        <dbReference type="Proteomes" id="UP001217089"/>
    </source>
</evidence>
<dbReference type="EMBL" id="JARBDR010000141">
    <property type="protein sequence ID" value="KAJ8320867.1"/>
    <property type="molecule type" value="Genomic_DNA"/>
</dbReference>
<dbReference type="PROSITE" id="PS50022">
    <property type="entry name" value="FA58C_3"/>
    <property type="match status" value="2"/>
</dbReference>
<feature type="compositionally biased region" description="Basic and acidic residues" evidence="1">
    <location>
        <begin position="172"/>
        <end position="184"/>
    </location>
</feature>
<dbReference type="InterPro" id="IPR008979">
    <property type="entry name" value="Galactose-bd-like_sf"/>
</dbReference>
<feature type="region of interest" description="Disordered" evidence="1">
    <location>
        <begin position="162"/>
        <end position="196"/>
    </location>
</feature>
<evidence type="ECO:0000313" key="3">
    <source>
        <dbReference type="EMBL" id="KAJ8320867.1"/>
    </source>
</evidence>
<dbReference type="Proteomes" id="UP001217089">
    <property type="component" value="Unassembled WGS sequence"/>
</dbReference>
<feature type="domain" description="F5/8 type C" evidence="2">
    <location>
        <begin position="238"/>
        <end position="330"/>
    </location>
</feature>
<dbReference type="PANTHER" id="PTHR24543">
    <property type="entry name" value="MULTICOPPER OXIDASE-RELATED"/>
    <property type="match status" value="1"/>
</dbReference>
<dbReference type="Pfam" id="PF00754">
    <property type="entry name" value="F5_F8_type_C"/>
    <property type="match status" value="1"/>
</dbReference>
<accession>A0ABQ9FVP4</accession>
<gene>
    <name evidence="3" type="ORF">KUTeg_002454</name>
</gene>
<proteinExistence type="predicted"/>
<dbReference type="PROSITE" id="PS01286">
    <property type="entry name" value="FA58C_2"/>
    <property type="match status" value="1"/>
</dbReference>
<sequence length="347" mass="38170">MYGPSRGRLNTGESRDNSGRVFIGAWAAASIDDKQFIQTFSGNQDENTAVTNQFQSSVIAKCVRINPLAWNHHIALRLELLGCPVLAITTSPPSSTSTMMSTVAATRPQSSLISTTISFSPPNNTQTSITLKANPPAVTTNKAKLTATPVCENQLVTGPFGVSDGQLSASSERNKNNSKEDYSAKRGRLQTLETKDNNGNTLMGAWSAETINNNQYLQVCIIIYKTKFQQIFKIYLKQVELNKPSLIRGVITQGRNGCCQEWVTKYRVLYSIDCQTWHVLGGIGKVFNGNSDENTLSTSMFSCPITAKCVRINPINWNNHISMRLDLVGCPIKTSLATNLPQKMMTY</sequence>